<evidence type="ECO:0000256" key="5">
    <source>
        <dbReference type="SAM" id="Phobius"/>
    </source>
</evidence>
<dbReference type="InterPro" id="IPR039425">
    <property type="entry name" value="RNA_pol_sigma-70-like"/>
</dbReference>
<keyword evidence="4" id="KW-0804">Transcription</keyword>
<dbReference type="RefSeq" id="WP_202105165.1">
    <property type="nucleotide sequence ID" value="NZ_JAERTY010000017.1"/>
</dbReference>
<comment type="caution">
    <text evidence="8">The sequence shown here is derived from an EMBL/GenBank/DDBJ whole genome shotgun (WGS) entry which is preliminary data.</text>
</comment>
<dbReference type="EMBL" id="JAERTY010000017">
    <property type="protein sequence ID" value="MBL1411451.1"/>
    <property type="molecule type" value="Genomic_DNA"/>
</dbReference>
<evidence type="ECO:0000256" key="3">
    <source>
        <dbReference type="ARBA" id="ARBA00023082"/>
    </source>
</evidence>
<evidence type="ECO:0000256" key="1">
    <source>
        <dbReference type="ARBA" id="ARBA00010641"/>
    </source>
</evidence>
<accession>A0ABS1R9S7</accession>
<dbReference type="PANTHER" id="PTHR43133:SF46">
    <property type="entry name" value="RNA POLYMERASE SIGMA-70 FACTOR ECF SUBFAMILY"/>
    <property type="match status" value="1"/>
</dbReference>
<feature type="domain" description="RNA polymerase sigma-70 region 2" evidence="6">
    <location>
        <begin position="33"/>
        <end position="93"/>
    </location>
</feature>
<evidence type="ECO:0000256" key="2">
    <source>
        <dbReference type="ARBA" id="ARBA00023015"/>
    </source>
</evidence>
<keyword evidence="2" id="KW-0805">Transcription regulation</keyword>
<evidence type="ECO:0000259" key="7">
    <source>
        <dbReference type="Pfam" id="PF08281"/>
    </source>
</evidence>
<feature type="domain" description="RNA polymerase sigma factor 70 region 4 type 2" evidence="7">
    <location>
        <begin position="130"/>
        <end position="176"/>
    </location>
</feature>
<name>A0ABS1R9S7_9SPHI</name>
<keyword evidence="5" id="KW-0472">Membrane</keyword>
<dbReference type="SUPFAM" id="SSF88946">
    <property type="entry name" value="Sigma2 domain of RNA polymerase sigma factors"/>
    <property type="match status" value="1"/>
</dbReference>
<dbReference type="Proteomes" id="UP000625283">
    <property type="component" value="Unassembled WGS sequence"/>
</dbReference>
<reference evidence="8 9" key="1">
    <citation type="submission" date="2021-01" db="EMBL/GenBank/DDBJ databases">
        <title>C459-1 draft genome sequence.</title>
        <authorList>
            <person name="Zhang X.-F."/>
        </authorList>
    </citation>
    <scope>NUCLEOTIDE SEQUENCE [LARGE SCALE GENOMIC DNA]</scope>
    <source>
        <strain evidence="9">C459-1</strain>
    </source>
</reference>
<dbReference type="Gene3D" id="1.10.10.10">
    <property type="entry name" value="Winged helix-like DNA-binding domain superfamily/Winged helix DNA-binding domain"/>
    <property type="match status" value="1"/>
</dbReference>
<dbReference type="InterPro" id="IPR013325">
    <property type="entry name" value="RNA_pol_sigma_r2"/>
</dbReference>
<keyword evidence="9" id="KW-1185">Reference proteome</keyword>
<dbReference type="InterPro" id="IPR007627">
    <property type="entry name" value="RNA_pol_sigma70_r2"/>
</dbReference>
<evidence type="ECO:0000313" key="8">
    <source>
        <dbReference type="EMBL" id="MBL1411451.1"/>
    </source>
</evidence>
<dbReference type="InterPro" id="IPR013249">
    <property type="entry name" value="RNA_pol_sigma70_r4_t2"/>
</dbReference>
<dbReference type="Pfam" id="PF08281">
    <property type="entry name" value="Sigma70_r4_2"/>
    <property type="match status" value="1"/>
</dbReference>
<dbReference type="Gene3D" id="1.10.1740.10">
    <property type="match status" value="1"/>
</dbReference>
<evidence type="ECO:0000259" key="6">
    <source>
        <dbReference type="Pfam" id="PF04542"/>
    </source>
</evidence>
<evidence type="ECO:0000313" key="9">
    <source>
        <dbReference type="Proteomes" id="UP000625283"/>
    </source>
</evidence>
<gene>
    <name evidence="8" type="ORF">JKG61_22020</name>
</gene>
<sequence length="201" mass="23950">MPNSKTHTDLTLLERLQQRDSVGMNLVYELYWAPMLSHAFRMLQDENQCQDILQEVFLTLWQKAPTLRPNTELAAYLHTLVRNRVLNALAKEKVKTNHLESFVYFVQEEYLAPDMFYIEQELAREIDIEVSKMPEAMRHVYELSRVQQLSHQEISVLLQISPHTVKRQLNKVLNRLRQYIKQKNYFFILTINILLFILFLA</sequence>
<keyword evidence="5" id="KW-1133">Transmembrane helix</keyword>
<evidence type="ECO:0000256" key="4">
    <source>
        <dbReference type="ARBA" id="ARBA00023163"/>
    </source>
</evidence>
<dbReference type="InterPro" id="IPR014284">
    <property type="entry name" value="RNA_pol_sigma-70_dom"/>
</dbReference>
<protein>
    <submittedName>
        <fullName evidence="8">Sigma-70 family RNA polymerase sigma factor</fullName>
    </submittedName>
</protein>
<dbReference type="InterPro" id="IPR036388">
    <property type="entry name" value="WH-like_DNA-bd_sf"/>
</dbReference>
<organism evidence="8 9">
    <name type="scientific">Sphingobacterium faecale</name>
    <dbReference type="NCBI Taxonomy" id="2803775"/>
    <lineage>
        <taxon>Bacteria</taxon>
        <taxon>Pseudomonadati</taxon>
        <taxon>Bacteroidota</taxon>
        <taxon>Sphingobacteriia</taxon>
        <taxon>Sphingobacteriales</taxon>
        <taxon>Sphingobacteriaceae</taxon>
        <taxon>Sphingobacterium</taxon>
    </lineage>
</organism>
<dbReference type="NCBIfam" id="TIGR02937">
    <property type="entry name" value="sigma70-ECF"/>
    <property type="match status" value="1"/>
</dbReference>
<keyword evidence="3" id="KW-0731">Sigma factor</keyword>
<keyword evidence="5" id="KW-0812">Transmembrane</keyword>
<comment type="similarity">
    <text evidence="1">Belongs to the sigma-70 factor family. ECF subfamily.</text>
</comment>
<dbReference type="Pfam" id="PF04542">
    <property type="entry name" value="Sigma70_r2"/>
    <property type="match status" value="1"/>
</dbReference>
<proteinExistence type="inferred from homology"/>
<dbReference type="PANTHER" id="PTHR43133">
    <property type="entry name" value="RNA POLYMERASE ECF-TYPE SIGMA FACTO"/>
    <property type="match status" value="1"/>
</dbReference>
<feature type="transmembrane region" description="Helical" evidence="5">
    <location>
        <begin position="184"/>
        <end position="200"/>
    </location>
</feature>
<dbReference type="SUPFAM" id="SSF88659">
    <property type="entry name" value="Sigma3 and sigma4 domains of RNA polymerase sigma factors"/>
    <property type="match status" value="1"/>
</dbReference>
<dbReference type="InterPro" id="IPR013324">
    <property type="entry name" value="RNA_pol_sigma_r3/r4-like"/>
</dbReference>